<keyword evidence="5 7" id="KW-0251">Elongation factor</keyword>
<dbReference type="Gene3D" id="3.30.479.20">
    <property type="entry name" value="Elongation factor Ts, dimerisation domain"/>
    <property type="match status" value="2"/>
</dbReference>
<dbReference type="InterPro" id="IPR036402">
    <property type="entry name" value="EF-Ts_dimer_sf"/>
</dbReference>
<dbReference type="NCBIfam" id="TIGR00116">
    <property type="entry name" value="tsf"/>
    <property type="match status" value="1"/>
</dbReference>
<comment type="subcellular location">
    <subcellularLocation>
        <location evidence="1 7 9">Cytoplasm</location>
    </subcellularLocation>
</comment>
<dbReference type="InterPro" id="IPR009060">
    <property type="entry name" value="UBA-like_sf"/>
</dbReference>
<comment type="similarity">
    <text evidence="2 7 8">Belongs to the EF-Ts family.</text>
</comment>
<dbReference type="EMBL" id="AP012554">
    <property type="protein sequence ID" value="BAO00419.1"/>
    <property type="molecule type" value="Genomic_DNA"/>
</dbReference>
<dbReference type="PROSITE" id="PS01126">
    <property type="entry name" value="EF_TS_1"/>
    <property type="match status" value="1"/>
</dbReference>
<dbReference type="CDD" id="cd14275">
    <property type="entry name" value="UBA_EF-Ts"/>
    <property type="match status" value="1"/>
</dbReference>
<organism evidence="10 11">
    <name type="scientific">Candidatus Pantoea carbekii</name>
    <dbReference type="NCBI Taxonomy" id="1235990"/>
    <lineage>
        <taxon>Bacteria</taxon>
        <taxon>Pseudomonadati</taxon>
        <taxon>Pseudomonadota</taxon>
        <taxon>Gammaproteobacteria</taxon>
        <taxon>Enterobacterales</taxon>
        <taxon>Erwiniaceae</taxon>
        <taxon>Pantoea</taxon>
    </lineage>
</organism>
<evidence type="ECO:0000256" key="8">
    <source>
        <dbReference type="RuleBase" id="RU000642"/>
    </source>
</evidence>
<dbReference type="InterPro" id="IPR018101">
    <property type="entry name" value="Transl_elong_Ts_CS"/>
</dbReference>
<name>U3U7W9_9GAMM</name>
<evidence type="ECO:0000313" key="10">
    <source>
        <dbReference type="EMBL" id="BAO00419.1"/>
    </source>
</evidence>
<dbReference type="Pfam" id="PF00889">
    <property type="entry name" value="EF_TS"/>
    <property type="match status" value="1"/>
</dbReference>
<dbReference type="RefSeq" id="WP_022564438.1">
    <property type="nucleotide sequence ID" value="NZ_CP010907.1"/>
</dbReference>
<keyword evidence="11" id="KW-1185">Reference proteome</keyword>
<evidence type="ECO:0000256" key="3">
    <source>
        <dbReference type="ARBA" id="ARBA00016956"/>
    </source>
</evidence>
<dbReference type="OrthoDB" id="9808348at2"/>
<dbReference type="FunFam" id="1.10.8.10:FF:000001">
    <property type="entry name" value="Elongation factor Ts"/>
    <property type="match status" value="1"/>
</dbReference>
<evidence type="ECO:0000256" key="2">
    <source>
        <dbReference type="ARBA" id="ARBA00005532"/>
    </source>
</evidence>
<dbReference type="Gene3D" id="1.10.286.20">
    <property type="match status" value="1"/>
</dbReference>
<accession>U3U7W9</accession>
<dbReference type="PATRIC" id="fig|1235990.3.peg.445"/>
<evidence type="ECO:0000256" key="6">
    <source>
        <dbReference type="ARBA" id="ARBA00022917"/>
    </source>
</evidence>
<dbReference type="SUPFAM" id="SSF46934">
    <property type="entry name" value="UBA-like"/>
    <property type="match status" value="1"/>
</dbReference>
<dbReference type="eggNOG" id="COG0264">
    <property type="taxonomic scope" value="Bacteria"/>
</dbReference>
<gene>
    <name evidence="7" type="primary">tsf</name>
    <name evidence="10" type="ORF">HHS_04490</name>
</gene>
<dbReference type="STRING" id="1235990.BMSBPS_0075"/>
<evidence type="ECO:0000313" key="11">
    <source>
        <dbReference type="Proteomes" id="UP000016900"/>
    </source>
</evidence>
<evidence type="ECO:0000256" key="9">
    <source>
        <dbReference type="RuleBase" id="RU000643"/>
    </source>
</evidence>
<comment type="function">
    <text evidence="7 8">Associates with the EF-Tu.GDP complex and induces the exchange of GDP to GTP. It remains bound to the aminoacyl-tRNA.EF-Tu.GTP complex up to the GTP hydrolysis stage on the ribosome.</text>
</comment>
<dbReference type="PROSITE" id="PS01127">
    <property type="entry name" value="EF_TS_2"/>
    <property type="match status" value="1"/>
</dbReference>
<keyword evidence="6 7" id="KW-0648">Protein biosynthesis</keyword>
<dbReference type="KEGG" id="pck:BMSBPS_0075"/>
<dbReference type="Proteomes" id="UP000016900">
    <property type="component" value="Chromosome"/>
</dbReference>
<keyword evidence="4 7" id="KW-0963">Cytoplasm</keyword>
<feature type="region of interest" description="Involved in Mg(2+) ion dislocation from EF-Tu" evidence="7">
    <location>
        <begin position="80"/>
        <end position="83"/>
    </location>
</feature>
<evidence type="ECO:0000256" key="4">
    <source>
        <dbReference type="ARBA" id="ARBA00022490"/>
    </source>
</evidence>
<dbReference type="HAMAP" id="MF_00050">
    <property type="entry name" value="EF_Ts"/>
    <property type="match status" value="1"/>
</dbReference>
<proteinExistence type="inferred from homology"/>
<protein>
    <recommendedName>
        <fullName evidence="3 7">Elongation factor Ts</fullName>
        <shortName evidence="7">EF-Ts</shortName>
    </recommendedName>
</protein>
<dbReference type="Gene3D" id="1.10.8.10">
    <property type="entry name" value="DNA helicase RuvA subunit, C-terminal domain"/>
    <property type="match status" value="1"/>
</dbReference>
<dbReference type="PANTHER" id="PTHR11741:SF0">
    <property type="entry name" value="ELONGATION FACTOR TS, MITOCHONDRIAL"/>
    <property type="match status" value="1"/>
</dbReference>
<dbReference type="GO" id="GO:0003746">
    <property type="term" value="F:translation elongation factor activity"/>
    <property type="evidence" value="ECO:0007669"/>
    <property type="project" value="UniProtKB-UniRule"/>
</dbReference>
<dbReference type="InterPro" id="IPR014039">
    <property type="entry name" value="Transl_elong_EFTs/EF1B_dimer"/>
</dbReference>
<dbReference type="GO" id="GO:0005737">
    <property type="term" value="C:cytoplasm"/>
    <property type="evidence" value="ECO:0007669"/>
    <property type="project" value="UniProtKB-SubCell"/>
</dbReference>
<reference evidence="10 11" key="1">
    <citation type="submission" date="2012-10" db="EMBL/GenBank/DDBJ databases">
        <title>Genome sequence of the symbiont of the pentatomidae stink bug Halyomorpha halys.</title>
        <authorList>
            <person name="Kobayashi H."/>
            <person name="Fujii-Muramatsu R."/>
            <person name="Takeishi K."/>
            <person name="Noda H."/>
        </authorList>
    </citation>
    <scope>NUCLEOTIDE SEQUENCE [LARGE SCALE GENOMIC DNA]</scope>
</reference>
<dbReference type="FunFam" id="3.30.479.20:FF:000001">
    <property type="entry name" value="Elongation factor Ts"/>
    <property type="match status" value="1"/>
</dbReference>
<dbReference type="SUPFAM" id="SSF54713">
    <property type="entry name" value="Elongation factor Ts (EF-Ts), dimerisation domain"/>
    <property type="match status" value="1"/>
</dbReference>
<evidence type="ECO:0000256" key="7">
    <source>
        <dbReference type="HAMAP-Rule" id="MF_00050"/>
    </source>
</evidence>
<dbReference type="FunFam" id="1.10.286.20:FF:000001">
    <property type="entry name" value="Elongation factor Ts"/>
    <property type="match status" value="1"/>
</dbReference>
<sequence length="281" mass="31714">MTKIIAALVKELRERTSMGIMECKKALIEANADIELAIHNMRKSGVIKAAKKAANLAEEGIIKIKIENNYAAIIELNCQTDFVAKHIHFELFANNILDEVINKKIDNINILKNHFEEERITLISKMGENITIRRVAILEGKQLNSYQHGVRIGVLISTKGADQELSKQIAMHITACKPEFINPEDVSKAVFQKEYKIQMDIAMQSNKPIEIARKMVDGRMKKFVNEISLLNQFFIIDPSKTISDLLKEKSATVISFIRFEVGESINEVDSIDLAAIPKHLS</sequence>
<evidence type="ECO:0000256" key="5">
    <source>
        <dbReference type="ARBA" id="ARBA00022768"/>
    </source>
</evidence>
<dbReference type="KEGG" id="hhs:HHS_04490"/>
<dbReference type="PANTHER" id="PTHR11741">
    <property type="entry name" value="ELONGATION FACTOR TS"/>
    <property type="match status" value="1"/>
</dbReference>
<dbReference type="InterPro" id="IPR001816">
    <property type="entry name" value="Transl_elong_EFTs/EF1B"/>
</dbReference>
<evidence type="ECO:0000256" key="1">
    <source>
        <dbReference type="ARBA" id="ARBA00004496"/>
    </source>
</evidence>
<dbReference type="AlphaFoldDB" id="U3U7W9"/>